<evidence type="ECO:0000313" key="4">
    <source>
        <dbReference type="Proteomes" id="UP001157134"/>
    </source>
</evidence>
<feature type="transmembrane region" description="Helical" evidence="1">
    <location>
        <begin position="167"/>
        <end position="186"/>
    </location>
</feature>
<dbReference type="Proteomes" id="UP001157134">
    <property type="component" value="Unassembled WGS sequence"/>
</dbReference>
<keyword evidence="1" id="KW-1133">Transmembrane helix</keyword>
<protein>
    <recommendedName>
        <fullName evidence="2">CAAX prenyl protease 2/Lysostaphin resistance protein A-like domain-containing protein</fullName>
    </recommendedName>
</protein>
<feature type="transmembrane region" description="Helical" evidence="1">
    <location>
        <begin position="46"/>
        <end position="65"/>
    </location>
</feature>
<feature type="transmembrane region" description="Helical" evidence="1">
    <location>
        <begin position="86"/>
        <end position="107"/>
    </location>
</feature>
<name>A0ABQ6HB12_9GAMM</name>
<accession>A0ABQ6HB12</accession>
<evidence type="ECO:0000313" key="3">
    <source>
        <dbReference type="EMBL" id="GLX85308.1"/>
    </source>
</evidence>
<dbReference type="InterPro" id="IPR003675">
    <property type="entry name" value="Rce1/LyrA-like_dom"/>
</dbReference>
<gene>
    <name evidence="3" type="ORF">tloyanaT_15600</name>
</gene>
<keyword evidence="1" id="KW-0472">Membrane</keyword>
<feature type="transmembrane region" description="Helical" evidence="1">
    <location>
        <begin position="198"/>
        <end position="215"/>
    </location>
</feature>
<feature type="transmembrane region" description="Helical" evidence="1">
    <location>
        <begin position="135"/>
        <end position="155"/>
    </location>
</feature>
<evidence type="ECO:0000256" key="1">
    <source>
        <dbReference type="SAM" id="Phobius"/>
    </source>
</evidence>
<keyword evidence="1" id="KW-0812">Transmembrane</keyword>
<sequence>MDIKSNGVASILNTKKPSAFVFFIDLVIYISVMFLIREVYFSQFNFITNGLFWSFTTLFTAAILVRLRQSSWREIGLFKPTSYKKAIFATIFILVFSVLSIVSFQLLKSQLGLDVAPDMSEDNAASKFGDLTGNWLLFLTIIPFVWLQSALEEILDRGFLINWIEKVLASTWFATIIAVLLQALIFGFRHSYDISERSITVALIGLAMGIGYVAFGRNLWPLIFAHCLLNTMSMIDRV</sequence>
<evidence type="ECO:0000259" key="2">
    <source>
        <dbReference type="Pfam" id="PF02517"/>
    </source>
</evidence>
<comment type="caution">
    <text evidence="3">The sequence shown here is derived from an EMBL/GenBank/DDBJ whole genome shotgun (WGS) entry which is preliminary data.</text>
</comment>
<feature type="transmembrane region" description="Helical" evidence="1">
    <location>
        <begin position="20"/>
        <end position="40"/>
    </location>
</feature>
<feature type="domain" description="CAAX prenyl protease 2/Lysostaphin resistance protein A-like" evidence="2">
    <location>
        <begin position="135"/>
        <end position="232"/>
    </location>
</feature>
<dbReference type="Pfam" id="PF02517">
    <property type="entry name" value="Rce1-like"/>
    <property type="match status" value="1"/>
</dbReference>
<reference evidence="3 4" key="1">
    <citation type="submission" date="2023-03" db="EMBL/GenBank/DDBJ databases">
        <title>Thalassotalea loyana LMG 22536T draft genome sequence.</title>
        <authorList>
            <person name="Sawabe T."/>
        </authorList>
    </citation>
    <scope>NUCLEOTIDE SEQUENCE [LARGE SCALE GENOMIC DNA]</scope>
    <source>
        <strain evidence="3 4">LMG 22536</strain>
    </source>
</reference>
<organism evidence="3 4">
    <name type="scientific">Thalassotalea loyana</name>
    <dbReference type="NCBI Taxonomy" id="280483"/>
    <lineage>
        <taxon>Bacteria</taxon>
        <taxon>Pseudomonadati</taxon>
        <taxon>Pseudomonadota</taxon>
        <taxon>Gammaproteobacteria</taxon>
        <taxon>Alteromonadales</taxon>
        <taxon>Colwelliaceae</taxon>
        <taxon>Thalassotalea</taxon>
    </lineage>
</organism>
<dbReference type="EMBL" id="BSSV01000003">
    <property type="protein sequence ID" value="GLX85308.1"/>
    <property type="molecule type" value="Genomic_DNA"/>
</dbReference>
<proteinExistence type="predicted"/>
<dbReference type="RefSeq" id="WP_284297298.1">
    <property type="nucleotide sequence ID" value="NZ_BSSV01000003.1"/>
</dbReference>
<keyword evidence="4" id="KW-1185">Reference proteome</keyword>